<sequence>MLISDESPISRLHQASYPFDLLTLLSALSFEASHCLSARLRFRVQLRFVALHRSSPLDQFGASSIVRQKINDPEDKIVLLLFLPLDLKMKSVIYQLLGLSEKLLSRLQFQVMQCRVYEPVLDIVSHIII</sequence>
<evidence type="ECO:0000313" key="1">
    <source>
        <dbReference type="EMBL" id="CAI8597540.1"/>
    </source>
</evidence>
<proteinExistence type="predicted"/>
<gene>
    <name evidence="1" type="ORF">VFH_II086720</name>
</gene>
<organism evidence="1 2">
    <name type="scientific">Vicia faba</name>
    <name type="common">Broad bean</name>
    <name type="synonym">Faba vulgaris</name>
    <dbReference type="NCBI Taxonomy" id="3906"/>
    <lineage>
        <taxon>Eukaryota</taxon>
        <taxon>Viridiplantae</taxon>
        <taxon>Streptophyta</taxon>
        <taxon>Embryophyta</taxon>
        <taxon>Tracheophyta</taxon>
        <taxon>Spermatophyta</taxon>
        <taxon>Magnoliopsida</taxon>
        <taxon>eudicotyledons</taxon>
        <taxon>Gunneridae</taxon>
        <taxon>Pentapetalae</taxon>
        <taxon>rosids</taxon>
        <taxon>fabids</taxon>
        <taxon>Fabales</taxon>
        <taxon>Fabaceae</taxon>
        <taxon>Papilionoideae</taxon>
        <taxon>50 kb inversion clade</taxon>
        <taxon>NPAAA clade</taxon>
        <taxon>Hologalegina</taxon>
        <taxon>IRL clade</taxon>
        <taxon>Fabeae</taxon>
        <taxon>Vicia</taxon>
    </lineage>
</organism>
<accession>A0AAV0ZMB4</accession>
<dbReference type="AlphaFoldDB" id="A0AAV0ZMB4"/>
<evidence type="ECO:0000313" key="2">
    <source>
        <dbReference type="Proteomes" id="UP001157006"/>
    </source>
</evidence>
<dbReference type="Proteomes" id="UP001157006">
    <property type="component" value="Chromosome 2"/>
</dbReference>
<keyword evidence="2" id="KW-1185">Reference proteome</keyword>
<dbReference type="EMBL" id="OX451737">
    <property type="protein sequence ID" value="CAI8597540.1"/>
    <property type="molecule type" value="Genomic_DNA"/>
</dbReference>
<protein>
    <submittedName>
        <fullName evidence="1">Uncharacterized protein</fullName>
    </submittedName>
</protein>
<reference evidence="1 2" key="1">
    <citation type="submission" date="2023-01" db="EMBL/GenBank/DDBJ databases">
        <authorList>
            <person name="Kreplak J."/>
        </authorList>
    </citation>
    <scope>NUCLEOTIDE SEQUENCE [LARGE SCALE GENOMIC DNA]</scope>
</reference>
<name>A0AAV0ZMB4_VICFA</name>